<dbReference type="AlphaFoldDB" id="A0A8W8JPD0"/>
<dbReference type="Proteomes" id="UP000005408">
    <property type="component" value="Unassembled WGS sequence"/>
</dbReference>
<protein>
    <submittedName>
        <fullName evidence="2">Uncharacterized protein</fullName>
    </submittedName>
</protein>
<evidence type="ECO:0000313" key="2">
    <source>
        <dbReference type="EnsemblMetazoa" id="G19654.1:cds"/>
    </source>
</evidence>
<keyword evidence="3" id="KW-1185">Reference proteome</keyword>
<dbReference type="EnsemblMetazoa" id="G19654.1">
    <property type="protein sequence ID" value="G19654.1:cds"/>
    <property type="gene ID" value="G19654"/>
</dbReference>
<feature type="compositionally biased region" description="Basic and acidic residues" evidence="1">
    <location>
        <begin position="311"/>
        <end position="323"/>
    </location>
</feature>
<proteinExistence type="predicted"/>
<accession>A0A8W8JPD0</accession>
<feature type="region of interest" description="Disordered" evidence="1">
    <location>
        <begin position="288"/>
        <end position="323"/>
    </location>
</feature>
<evidence type="ECO:0000313" key="3">
    <source>
        <dbReference type="Proteomes" id="UP000005408"/>
    </source>
</evidence>
<sequence>MQRSMFVIFCKRSQKTFLGAKMANYFGEEYKYKIVRNSREEFMSYSSSIMPSPTPVQCVLLYIAIVVTCLQKDGICFQDFLIEKSRKTFQPGINWTQTSTNIDVSNRAWLPKESESPEIMRLEVDLEVEYEGHLNPTCKMNLTKSAFSSNISEEDVQEGITSTPTKPNTFPSHGIVRESRRHMRRSNRTGNRKKRCVRIAMSSGTPEVEINRRRKRQMLETESAPNIRRKFKTHRQRKESSIRKFSKFIENRRGRINRRSRRYQRRERKIKSALTNTGRVPTKIKKQTIGLDKKKRRRKNLSSKSKAQKSLLEKSMNDRRNTQLDCKESLKNFPLNRGRTLPRRRFSRVQRYCLGLHSSSACSVRKFKAFRNHPVNSTQNGEKCHQRIEHRAKTRRSTPSYRIRKGANSFNTFESFSPGIAVKSTELFEADNESCMFGPLDAFYKLANKIKRVGTRIKERTPDRSELFAKSNKHILGILGLALWMTSRQTSA</sequence>
<evidence type="ECO:0000256" key="1">
    <source>
        <dbReference type="SAM" id="MobiDB-lite"/>
    </source>
</evidence>
<organism evidence="2 3">
    <name type="scientific">Magallana gigas</name>
    <name type="common">Pacific oyster</name>
    <name type="synonym">Crassostrea gigas</name>
    <dbReference type="NCBI Taxonomy" id="29159"/>
    <lineage>
        <taxon>Eukaryota</taxon>
        <taxon>Metazoa</taxon>
        <taxon>Spiralia</taxon>
        <taxon>Lophotrochozoa</taxon>
        <taxon>Mollusca</taxon>
        <taxon>Bivalvia</taxon>
        <taxon>Autobranchia</taxon>
        <taxon>Pteriomorphia</taxon>
        <taxon>Ostreida</taxon>
        <taxon>Ostreoidea</taxon>
        <taxon>Ostreidae</taxon>
        <taxon>Magallana</taxon>
    </lineage>
</organism>
<name>A0A8W8JPD0_MAGGI</name>
<reference evidence="2" key="1">
    <citation type="submission" date="2022-08" db="UniProtKB">
        <authorList>
            <consortium name="EnsemblMetazoa"/>
        </authorList>
    </citation>
    <scope>IDENTIFICATION</scope>
    <source>
        <strain evidence="2">05x7-T-G4-1.051#20</strain>
    </source>
</reference>